<dbReference type="NCBIfam" id="TIGR02532">
    <property type="entry name" value="IV_pilin_GFxxxE"/>
    <property type="match status" value="1"/>
</dbReference>
<gene>
    <name evidence="1" type="ORF">L9S41_18065</name>
</gene>
<dbReference type="EMBL" id="CP092109">
    <property type="protein sequence ID" value="UWZ79564.1"/>
    <property type="molecule type" value="Genomic_DNA"/>
</dbReference>
<dbReference type="PROSITE" id="PS00409">
    <property type="entry name" value="PROKAR_NTER_METHYL"/>
    <property type="match status" value="1"/>
</dbReference>
<sequence>MLLANQKGFSLIEMLAAVTVLAVGLLALAGLQVTAMRTNTHAAAITEATALAQAAVERIQAMDGDRPWLRTTQVDSTPAELADIVAGTPYELFLNTTVDFNGVDNITRIELTVESLAALQKVHGASKQTVTLTLLKRYF</sequence>
<reference evidence="1" key="1">
    <citation type="journal article" date="2022" name="Environ. Microbiol.">
        <title>Geoalkalibacter halelectricus SAP #1 sp. nov. possessing extracellular electron transfer and mineral#reducing capabilities from a haloalkaline environment.</title>
        <authorList>
            <person name="Yadav S."/>
            <person name="Singh R."/>
            <person name="Sundharam S.S."/>
            <person name="Chaudhary S."/>
            <person name="Krishnamurthi S."/>
            <person name="Patil S.A."/>
        </authorList>
    </citation>
    <scope>NUCLEOTIDE SEQUENCE</scope>
    <source>
        <strain evidence="1">SAP-1</strain>
    </source>
</reference>
<keyword evidence="2" id="KW-1185">Reference proteome</keyword>
<dbReference type="InterPro" id="IPR012902">
    <property type="entry name" value="N_methyl_site"/>
</dbReference>
<proteinExistence type="predicted"/>
<accession>A0ABY5ZPE4</accession>
<name>A0ABY5ZPE4_9BACT</name>
<organism evidence="1 2">
    <name type="scientific">Geoalkalibacter halelectricus</name>
    <dbReference type="NCBI Taxonomy" id="2847045"/>
    <lineage>
        <taxon>Bacteria</taxon>
        <taxon>Pseudomonadati</taxon>
        <taxon>Thermodesulfobacteriota</taxon>
        <taxon>Desulfuromonadia</taxon>
        <taxon>Desulfuromonadales</taxon>
        <taxon>Geoalkalibacteraceae</taxon>
        <taxon>Geoalkalibacter</taxon>
    </lineage>
</organism>
<evidence type="ECO:0000313" key="1">
    <source>
        <dbReference type="EMBL" id="UWZ79564.1"/>
    </source>
</evidence>
<dbReference type="Pfam" id="PF07963">
    <property type="entry name" value="N_methyl"/>
    <property type="match status" value="1"/>
</dbReference>
<dbReference type="Proteomes" id="UP001060414">
    <property type="component" value="Chromosome"/>
</dbReference>
<dbReference type="RefSeq" id="WP_260747916.1">
    <property type="nucleotide sequence ID" value="NZ_CP092109.1"/>
</dbReference>
<evidence type="ECO:0000313" key="2">
    <source>
        <dbReference type="Proteomes" id="UP001060414"/>
    </source>
</evidence>
<protein>
    <submittedName>
        <fullName evidence="1">Prepilin-type N-terminal cleavage/methylation domain-containing protein</fullName>
    </submittedName>
</protein>